<evidence type="ECO:0000256" key="2">
    <source>
        <dbReference type="SAM" id="Phobius"/>
    </source>
</evidence>
<keyword evidence="4" id="KW-1185">Reference proteome</keyword>
<feature type="compositionally biased region" description="Basic and acidic residues" evidence="1">
    <location>
        <begin position="380"/>
        <end position="389"/>
    </location>
</feature>
<keyword evidence="2" id="KW-1133">Transmembrane helix</keyword>
<sequence>MVESQDLSSPLDIPTICFGFTLGFLVHTGSKVGKQSISIYKRTHAIKNTYLILIWAELLSSLAWAIVAWLFLRGDIKGSFGLFFVIVTLWSLQTQCILQIIANRVALVMTNKRHARILKLSLLVAVGIINISVYVIWIPARMEISPTWIHINEIWDRIEKVIYLLMDLCLNVYFLWLVRSKLISRGLTKYQPLFKFNAGIAIISISMDALIIGMMSLPDGLVYTQFHSLAYIVKLHIELTMSDLISKVVRGKDRTDKPLSSSGREGNSYPSKSGGTGGTELTTTLRNRTLVSNGNMQRHSHVHDGTVFGYTADAKGVGHTGPWSPSSAKPKGGENSDASSDSSSDSGINFRVDQSGMNGIMKTVAVETRVVDEWGVNDGHARAESRQEAGDTINRIGSTRNERRESTSSSTAQLNEYIPQAAGDRV</sequence>
<feature type="compositionally biased region" description="Low complexity" evidence="1">
    <location>
        <begin position="336"/>
        <end position="346"/>
    </location>
</feature>
<feature type="region of interest" description="Disordered" evidence="1">
    <location>
        <begin position="380"/>
        <end position="426"/>
    </location>
</feature>
<evidence type="ECO:0000313" key="3">
    <source>
        <dbReference type="EMBL" id="KAF2010638.1"/>
    </source>
</evidence>
<feature type="transmembrane region" description="Helical" evidence="2">
    <location>
        <begin position="160"/>
        <end position="178"/>
    </location>
</feature>
<dbReference type="PANTHER" id="PTHR35179">
    <property type="entry name" value="PROTEIN CBG02620"/>
    <property type="match status" value="1"/>
</dbReference>
<dbReference type="PANTHER" id="PTHR35179:SF1">
    <property type="entry name" value="INTEGRAL MEMBRANE PROTEIN"/>
    <property type="match status" value="1"/>
</dbReference>
<evidence type="ECO:0000313" key="4">
    <source>
        <dbReference type="Proteomes" id="UP000799778"/>
    </source>
</evidence>
<evidence type="ECO:0008006" key="5">
    <source>
        <dbReference type="Google" id="ProtNLM"/>
    </source>
</evidence>
<dbReference type="Proteomes" id="UP000799778">
    <property type="component" value="Unassembled WGS sequence"/>
</dbReference>
<dbReference type="RefSeq" id="XP_033378977.1">
    <property type="nucleotide sequence ID" value="XM_033525441.1"/>
</dbReference>
<feature type="transmembrane region" description="Helical" evidence="2">
    <location>
        <begin position="198"/>
        <end position="217"/>
    </location>
</feature>
<keyword evidence="2" id="KW-0812">Transmembrane</keyword>
<dbReference type="EMBL" id="ML978076">
    <property type="protein sequence ID" value="KAF2010638.1"/>
    <property type="molecule type" value="Genomic_DNA"/>
</dbReference>
<feature type="compositionally biased region" description="Polar residues" evidence="1">
    <location>
        <begin position="258"/>
        <end position="273"/>
    </location>
</feature>
<protein>
    <recommendedName>
        <fullName evidence="5">Integral membrane protein</fullName>
    </recommendedName>
</protein>
<gene>
    <name evidence="3" type="ORF">BU24DRAFT_400131</name>
</gene>
<feature type="region of interest" description="Disordered" evidence="1">
    <location>
        <begin position="317"/>
        <end position="354"/>
    </location>
</feature>
<feature type="region of interest" description="Disordered" evidence="1">
    <location>
        <begin position="253"/>
        <end position="281"/>
    </location>
</feature>
<feature type="transmembrane region" description="Helical" evidence="2">
    <location>
        <begin position="122"/>
        <end position="140"/>
    </location>
</feature>
<keyword evidence="2" id="KW-0472">Membrane</keyword>
<dbReference type="GeneID" id="54282838"/>
<dbReference type="OrthoDB" id="3205825at2759"/>
<proteinExistence type="predicted"/>
<dbReference type="AlphaFoldDB" id="A0A6A5XCD8"/>
<feature type="transmembrane region" description="Helical" evidence="2">
    <location>
        <begin position="78"/>
        <end position="101"/>
    </location>
</feature>
<organism evidence="3 4">
    <name type="scientific">Aaosphaeria arxii CBS 175.79</name>
    <dbReference type="NCBI Taxonomy" id="1450172"/>
    <lineage>
        <taxon>Eukaryota</taxon>
        <taxon>Fungi</taxon>
        <taxon>Dikarya</taxon>
        <taxon>Ascomycota</taxon>
        <taxon>Pezizomycotina</taxon>
        <taxon>Dothideomycetes</taxon>
        <taxon>Pleosporomycetidae</taxon>
        <taxon>Pleosporales</taxon>
        <taxon>Pleosporales incertae sedis</taxon>
        <taxon>Aaosphaeria</taxon>
    </lineage>
</organism>
<reference evidence="3" key="1">
    <citation type="journal article" date="2020" name="Stud. Mycol.">
        <title>101 Dothideomycetes genomes: a test case for predicting lifestyles and emergence of pathogens.</title>
        <authorList>
            <person name="Haridas S."/>
            <person name="Albert R."/>
            <person name="Binder M."/>
            <person name="Bloem J."/>
            <person name="Labutti K."/>
            <person name="Salamov A."/>
            <person name="Andreopoulos B."/>
            <person name="Baker S."/>
            <person name="Barry K."/>
            <person name="Bills G."/>
            <person name="Bluhm B."/>
            <person name="Cannon C."/>
            <person name="Castanera R."/>
            <person name="Culley D."/>
            <person name="Daum C."/>
            <person name="Ezra D."/>
            <person name="Gonzalez J."/>
            <person name="Henrissat B."/>
            <person name="Kuo A."/>
            <person name="Liang C."/>
            <person name="Lipzen A."/>
            <person name="Lutzoni F."/>
            <person name="Magnuson J."/>
            <person name="Mondo S."/>
            <person name="Nolan M."/>
            <person name="Ohm R."/>
            <person name="Pangilinan J."/>
            <person name="Park H.-J."/>
            <person name="Ramirez L."/>
            <person name="Alfaro M."/>
            <person name="Sun H."/>
            <person name="Tritt A."/>
            <person name="Yoshinaga Y."/>
            <person name="Zwiers L.-H."/>
            <person name="Turgeon B."/>
            <person name="Goodwin S."/>
            <person name="Spatafora J."/>
            <person name="Crous P."/>
            <person name="Grigoriev I."/>
        </authorList>
    </citation>
    <scope>NUCLEOTIDE SEQUENCE</scope>
    <source>
        <strain evidence="3">CBS 175.79</strain>
    </source>
</reference>
<accession>A0A6A5XCD8</accession>
<feature type="transmembrane region" description="Helical" evidence="2">
    <location>
        <begin position="12"/>
        <end position="29"/>
    </location>
</feature>
<name>A0A6A5XCD8_9PLEO</name>
<evidence type="ECO:0000256" key="1">
    <source>
        <dbReference type="SAM" id="MobiDB-lite"/>
    </source>
</evidence>
<feature type="transmembrane region" description="Helical" evidence="2">
    <location>
        <begin position="50"/>
        <end position="72"/>
    </location>
</feature>